<evidence type="ECO:0000313" key="2">
    <source>
        <dbReference type="EMBL" id="MQY22400.1"/>
    </source>
</evidence>
<accession>A0A7K0D9F0</accession>
<feature type="region of interest" description="Disordered" evidence="1">
    <location>
        <begin position="155"/>
        <end position="190"/>
    </location>
</feature>
<dbReference type="EMBL" id="WEGK01000013">
    <property type="protein sequence ID" value="MQY22400.1"/>
    <property type="molecule type" value="Genomic_DNA"/>
</dbReference>
<feature type="compositionally biased region" description="Basic and acidic residues" evidence="1">
    <location>
        <begin position="172"/>
        <end position="183"/>
    </location>
</feature>
<comment type="caution">
    <text evidence="2">The sequence shown here is derived from an EMBL/GenBank/DDBJ whole genome shotgun (WGS) entry which is preliminary data.</text>
</comment>
<feature type="compositionally biased region" description="Polar residues" evidence="1">
    <location>
        <begin position="156"/>
        <end position="171"/>
    </location>
</feature>
<dbReference type="Proteomes" id="UP000438448">
    <property type="component" value="Unassembled WGS sequence"/>
</dbReference>
<evidence type="ECO:0000313" key="3">
    <source>
        <dbReference type="Proteomes" id="UP000438448"/>
    </source>
</evidence>
<dbReference type="AlphaFoldDB" id="A0A7K0D9F0"/>
<gene>
    <name evidence="2" type="ORF">NRB20_55150</name>
</gene>
<reference evidence="2 3" key="1">
    <citation type="submission" date="2019-10" db="EMBL/GenBank/DDBJ databases">
        <title>Nocardia macrotermitis sp. nov. and Nocardia aurantia sp. nov., isolated from the gut of fungus growing-termite Macrotermes natalensis.</title>
        <authorList>
            <person name="Benndorf R."/>
            <person name="Schwitalla J."/>
            <person name="Martin K."/>
            <person name="De Beer W."/>
            <person name="Kaster A.-K."/>
            <person name="Vollmers J."/>
            <person name="Poulsen M."/>
            <person name="Beemelmanns C."/>
        </authorList>
    </citation>
    <scope>NUCLEOTIDE SEQUENCE [LARGE SCALE GENOMIC DNA]</scope>
    <source>
        <strain evidence="2 3">RB20</strain>
    </source>
</reference>
<keyword evidence="3" id="KW-1185">Reference proteome</keyword>
<evidence type="ECO:0000256" key="1">
    <source>
        <dbReference type="SAM" id="MobiDB-lite"/>
    </source>
</evidence>
<name>A0A7K0D9F0_9NOCA</name>
<sequence length="254" mass="27452">MTAYRLDVFKTRDMVQSGHRGSLLSGPNLLWTTPCGPILDENTHPGRKRSTIGHRPDPAHVTDLSVDLARCADHHSRCAPSAGPRDAFTERAHVVPVRNALACPRAARGPRWRARRGRTTGRCNGLCHETHAPDPCGNRCDAGRSRWNRLRRRDQSCTLQPMTGTEGFSSSPDERGLRTKHSPELSGAASGAPQECFGCGAPLTRPSAQPAVHCVAVVRLLASTTNELYRLCTGFPAARTSVIRLGIILAGVSA</sequence>
<protein>
    <submittedName>
        <fullName evidence="2">Uncharacterized protein</fullName>
    </submittedName>
</protein>
<proteinExistence type="predicted"/>
<organism evidence="2 3">
    <name type="scientific">Nocardia macrotermitis</name>
    <dbReference type="NCBI Taxonomy" id="2585198"/>
    <lineage>
        <taxon>Bacteria</taxon>
        <taxon>Bacillati</taxon>
        <taxon>Actinomycetota</taxon>
        <taxon>Actinomycetes</taxon>
        <taxon>Mycobacteriales</taxon>
        <taxon>Nocardiaceae</taxon>
        <taxon>Nocardia</taxon>
    </lineage>
</organism>